<dbReference type="Gene3D" id="3.40.50.1820">
    <property type="entry name" value="alpha/beta hydrolase"/>
    <property type="match status" value="1"/>
</dbReference>
<dbReference type="AlphaFoldDB" id="A0A194XVH7"/>
<feature type="domain" description="AB hydrolase-1" evidence="1">
    <location>
        <begin position="8"/>
        <end position="253"/>
    </location>
</feature>
<evidence type="ECO:0000259" key="1">
    <source>
        <dbReference type="Pfam" id="PF12697"/>
    </source>
</evidence>
<dbReference type="EMBL" id="KQ947404">
    <property type="protein sequence ID" value="KUJ24233.1"/>
    <property type="molecule type" value="Genomic_DNA"/>
</dbReference>
<dbReference type="InterPro" id="IPR029058">
    <property type="entry name" value="AB_hydrolase_fold"/>
</dbReference>
<reference evidence="2 3" key="1">
    <citation type="submission" date="2015-10" db="EMBL/GenBank/DDBJ databases">
        <title>Full genome of DAOMC 229536 Phialocephala scopiformis, a fungal endophyte of spruce producing the potent anti-insectan compound rugulosin.</title>
        <authorList>
            <consortium name="DOE Joint Genome Institute"/>
            <person name="Walker A.K."/>
            <person name="Frasz S.L."/>
            <person name="Seifert K.A."/>
            <person name="Miller J.D."/>
            <person name="Mondo S.J."/>
            <person name="Labutti K."/>
            <person name="Lipzen A."/>
            <person name="Dockter R."/>
            <person name="Kennedy M."/>
            <person name="Grigoriev I.V."/>
            <person name="Spatafora J.W."/>
        </authorList>
    </citation>
    <scope>NUCLEOTIDE SEQUENCE [LARGE SCALE GENOMIC DNA]</scope>
    <source>
        <strain evidence="2 3">CBS 120377</strain>
    </source>
</reference>
<accession>A0A194XVH7</accession>
<dbReference type="Proteomes" id="UP000070700">
    <property type="component" value="Unassembled WGS sequence"/>
</dbReference>
<organism evidence="2 3">
    <name type="scientific">Mollisia scopiformis</name>
    <name type="common">Conifer needle endophyte fungus</name>
    <name type="synonym">Phialocephala scopiformis</name>
    <dbReference type="NCBI Taxonomy" id="149040"/>
    <lineage>
        <taxon>Eukaryota</taxon>
        <taxon>Fungi</taxon>
        <taxon>Dikarya</taxon>
        <taxon>Ascomycota</taxon>
        <taxon>Pezizomycotina</taxon>
        <taxon>Leotiomycetes</taxon>
        <taxon>Helotiales</taxon>
        <taxon>Mollisiaceae</taxon>
        <taxon>Mollisia</taxon>
    </lineage>
</organism>
<dbReference type="SUPFAM" id="SSF53474">
    <property type="entry name" value="alpha/beta-Hydrolases"/>
    <property type="match status" value="1"/>
</dbReference>
<gene>
    <name evidence="2" type="ORF">LY89DRAFT_634194</name>
</gene>
<name>A0A194XVH7_MOLSC</name>
<dbReference type="Pfam" id="PF12697">
    <property type="entry name" value="Abhydrolase_6"/>
    <property type="match status" value="1"/>
</dbReference>
<dbReference type="InterPro" id="IPR052897">
    <property type="entry name" value="Sec-Metab_Biosynth_Hydrolase"/>
</dbReference>
<sequence length="262" mass="29034">MSTSKPSILFIPGSFALPEFYDVVLDPIKAQGYEIRALHLLTVGLTTGPREGAPPTMYDDAAFIAKEVEKLVDQEKDIILIGHSYGGIPLSQSTKGLGIEERKAQGKKGGIVKLAYMTCLVPDIGQSAMAMLTDVKEEHRVQFRLDERGWFHQNDIPRAASISFSDIPQEEGEAWIRRMPAHSAVSFTNELTYAGYKDIPVSYLICEEDLVIPLRMQRDEIELIEKVSGKKVDVTSIKTGHIPPASQPQKVIDWILSVIAKA</sequence>
<proteinExistence type="predicted"/>
<protein>
    <submittedName>
        <fullName evidence="2">Alpha/beta-hydrolase</fullName>
    </submittedName>
</protein>
<evidence type="ECO:0000313" key="3">
    <source>
        <dbReference type="Proteomes" id="UP000070700"/>
    </source>
</evidence>
<dbReference type="InterPro" id="IPR000073">
    <property type="entry name" value="AB_hydrolase_1"/>
</dbReference>
<dbReference type="GeneID" id="28821108"/>
<dbReference type="PANTHER" id="PTHR37017:SF13">
    <property type="entry name" value="AB HYDROLASE-1 DOMAIN-CONTAINING PROTEIN"/>
    <property type="match status" value="1"/>
</dbReference>
<dbReference type="RefSeq" id="XP_018078588.1">
    <property type="nucleotide sequence ID" value="XM_018211382.1"/>
</dbReference>
<evidence type="ECO:0000313" key="2">
    <source>
        <dbReference type="EMBL" id="KUJ24233.1"/>
    </source>
</evidence>
<dbReference type="KEGG" id="psco:LY89DRAFT_634194"/>
<dbReference type="OrthoDB" id="1263307at2759"/>
<keyword evidence="2" id="KW-0378">Hydrolase</keyword>
<dbReference type="GO" id="GO:0016787">
    <property type="term" value="F:hydrolase activity"/>
    <property type="evidence" value="ECO:0007669"/>
    <property type="project" value="UniProtKB-KW"/>
</dbReference>
<dbReference type="InParanoid" id="A0A194XVH7"/>
<keyword evidence="3" id="KW-1185">Reference proteome</keyword>
<dbReference type="PANTHER" id="PTHR37017">
    <property type="entry name" value="AB HYDROLASE-1 DOMAIN-CONTAINING PROTEIN-RELATED"/>
    <property type="match status" value="1"/>
</dbReference>